<dbReference type="AlphaFoldDB" id="A0A7H0VGX9"/>
<gene>
    <name evidence="1" type="ORF">H4K34_03800</name>
</gene>
<evidence type="ECO:0000313" key="2">
    <source>
        <dbReference type="Proteomes" id="UP000516305"/>
    </source>
</evidence>
<dbReference type="Proteomes" id="UP000516305">
    <property type="component" value="Chromosome"/>
</dbReference>
<reference evidence="1 2" key="1">
    <citation type="submission" date="2020-08" db="EMBL/GenBank/DDBJ databases">
        <title>Croceimicrobium hydrocarbonivorans gen. nov., sp. nov., a novel marine bacterium isolated from a bacterial consortium that degrades polyethylene terephthalate.</title>
        <authorList>
            <person name="Liu R."/>
        </authorList>
    </citation>
    <scope>NUCLEOTIDE SEQUENCE [LARGE SCALE GENOMIC DNA]</scope>
    <source>
        <strain evidence="1 2">A20-9</strain>
    </source>
</reference>
<keyword evidence="2" id="KW-1185">Reference proteome</keyword>
<organism evidence="1 2">
    <name type="scientific">Croceimicrobium hydrocarbonivorans</name>
    <dbReference type="NCBI Taxonomy" id="2761580"/>
    <lineage>
        <taxon>Bacteria</taxon>
        <taxon>Pseudomonadati</taxon>
        <taxon>Bacteroidota</taxon>
        <taxon>Flavobacteriia</taxon>
        <taxon>Flavobacteriales</taxon>
        <taxon>Owenweeksiaceae</taxon>
        <taxon>Croceimicrobium</taxon>
    </lineage>
</organism>
<evidence type="ECO:0000313" key="1">
    <source>
        <dbReference type="EMBL" id="QNR24977.1"/>
    </source>
</evidence>
<name>A0A7H0VGX9_9FLAO</name>
<dbReference type="KEGG" id="chyd:H4K34_03800"/>
<dbReference type="EMBL" id="CP060139">
    <property type="protein sequence ID" value="QNR24977.1"/>
    <property type="molecule type" value="Genomic_DNA"/>
</dbReference>
<sequence length="214" mass="23628">MKTLFLSLLLSPLLFQSAKGQLLDSSHHRLSFRPLSSYSPKFPDVTNQFTYGGISISAFAPFNNANTGFNIQFSLDAGNISMEEAGTIDLFWSTSNYSISATGNFFTPSVYAGLCTLIPLNKNWTLSCSANLGASLGIAFLDSYVTLNNVTDYSSSIEELLSIGNLFELGLAHSSKAKSGYEIGISFTLPWIIESYTEPYTYYSYGLYYSYLFF</sequence>
<proteinExistence type="predicted"/>
<protein>
    <submittedName>
        <fullName evidence="1">Uncharacterized protein</fullName>
    </submittedName>
</protein>
<dbReference type="RefSeq" id="WP_210759504.1">
    <property type="nucleotide sequence ID" value="NZ_CP060139.1"/>
</dbReference>
<accession>A0A7H0VGX9</accession>